<dbReference type="EMBL" id="JBCGBO010000006">
    <property type="protein sequence ID" value="KAK9193335.1"/>
    <property type="molecule type" value="Genomic_DNA"/>
</dbReference>
<reference evidence="2 3" key="1">
    <citation type="submission" date="2024-05" db="EMBL/GenBank/DDBJ databases">
        <title>Haplotype-resolved chromosome-level genome assembly of Huyou (Citrus changshanensis).</title>
        <authorList>
            <person name="Miao C."/>
            <person name="Chen W."/>
            <person name="Wu Y."/>
            <person name="Wang L."/>
            <person name="Zhao S."/>
            <person name="Grierson D."/>
            <person name="Xu C."/>
            <person name="Chen K."/>
        </authorList>
    </citation>
    <scope>NUCLEOTIDE SEQUENCE [LARGE SCALE GENOMIC DNA]</scope>
    <source>
        <strain evidence="2">01-14</strain>
        <tissue evidence="2">Leaf</tissue>
    </source>
</reference>
<proteinExistence type="predicted"/>
<keyword evidence="1" id="KW-0732">Signal</keyword>
<feature type="signal peptide" evidence="1">
    <location>
        <begin position="1"/>
        <end position="16"/>
    </location>
</feature>
<evidence type="ECO:0000313" key="3">
    <source>
        <dbReference type="Proteomes" id="UP001428341"/>
    </source>
</evidence>
<feature type="chain" id="PRO_5043042626" evidence="1">
    <location>
        <begin position="17"/>
        <end position="71"/>
    </location>
</feature>
<sequence length="71" mass="7923">MDLAVILLNIHSFSFAVNQITGPIPPSIFQYLQVGNISSFVNKLTGDVPYSEKLQKLNYIQQILGVGERMI</sequence>
<dbReference type="AlphaFoldDB" id="A0AAP0QHF4"/>
<dbReference type="Proteomes" id="UP001428341">
    <property type="component" value="Unassembled WGS sequence"/>
</dbReference>
<organism evidence="2 3">
    <name type="scientific">Citrus x changshan-huyou</name>
    <dbReference type="NCBI Taxonomy" id="2935761"/>
    <lineage>
        <taxon>Eukaryota</taxon>
        <taxon>Viridiplantae</taxon>
        <taxon>Streptophyta</taxon>
        <taxon>Embryophyta</taxon>
        <taxon>Tracheophyta</taxon>
        <taxon>Spermatophyta</taxon>
        <taxon>Magnoliopsida</taxon>
        <taxon>eudicotyledons</taxon>
        <taxon>Gunneridae</taxon>
        <taxon>Pentapetalae</taxon>
        <taxon>rosids</taxon>
        <taxon>malvids</taxon>
        <taxon>Sapindales</taxon>
        <taxon>Rutaceae</taxon>
        <taxon>Aurantioideae</taxon>
        <taxon>Citrus</taxon>
    </lineage>
</organism>
<keyword evidence="3" id="KW-1185">Reference proteome</keyword>
<evidence type="ECO:0000313" key="2">
    <source>
        <dbReference type="EMBL" id="KAK9193335.1"/>
    </source>
</evidence>
<protein>
    <submittedName>
        <fullName evidence="2">Uncharacterized protein</fullName>
    </submittedName>
</protein>
<accession>A0AAP0QHF4</accession>
<gene>
    <name evidence="2" type="ORF">WN944_004032</name>
</gene>
<comment type="caution">
    <text evidence="2">The sequence shown here is derived from an EMBL/GenBank/DDBJ whole genome shotgun (WGS) entry which is preliminary data.</text>
</comment>
<evidence type="ECO:0000256" key="1">
    <source>
        <dbReference type="SAM" id="SignalP"/>
    </source>
</evidence>
<name>A0AAP0QHF4_9ROSI</name>